<evidence type="ECO:0000256" key="9">
    <source>
        <dbReference type="ARBA" id="ARBA00023136"/>
    </source>
</evidence>
<dbReference type="InterPro" id="IPR002524">
    <property type="entry name" value="Cation_efflux"/>
</dbReference>
<dbReference type="SUPFAM" id="SSF160240">
    <property type="entry name" value="Cation efflux protein cytoplasmic domain-like"/>
    <property type="match status" value="1"/>
</dbReference>
<evidence type="ECO:0000256" key="13">
    <source>
        <dbReference type="ARBA" id="ARBA00062926"/>
    </source>
</evidence>
<dbReference type="FunFam" id="1.20.1510.10:FF:000001">
    <property type="entry name" value="Ferrous-iron efflux pump FieF"/>
    <property type="match status" value="1"/>
</dbReference>
<feature type="domain" description="Cation efflux protein transmembrane" evidence="16">
    <location>
        <begin position="15"/>
        <end position="206"/>
    </location>
</feature>
<keyword evidence="4" id="KW-1003">Cell membrane</keyword>
<dbReference type="Pfam" id="PF01545">
    <property type="entry name" value="Cation_efflux"/>
    <property type="match status" value="1"/>
</dbReference>
<evidence type="ECO:0000256" key="15">
    <source>
        <dbReference type="SAM" id="Phobius"/>
    </source>
</evidence>
<evidence type="ECO:0000313" key="19">
    <source>
        <dbReference type="EMBL" id="PXZ39839.1"/>
    </source>
</evidence>
<evidence type="ECO:0000256" key="2">
    <source>
        <dbReference type="ARBA" id="ARBA00010212"/>
    </source>
</evidence>
<keyword evidence="5" id="KW-0410">Iron transport</keyword>
<dbReference type="InterPro" id="IPR036837">
    <property type="entry name" value="Cation_efflux_CTD_sf"/>
</dbReference>
<feature type="transmembrane region" description="Helical" evidence="15">
    <location>
        <begin position="158"/>
        <end position="175"/>
    </location>
</feature>
<dbReference type="FunFam" id="3.30.70.1350:FF:000002">
    <property type="entry name" value="Ferrous-iron efflux pump FieF"/>
    <property type="match status" value="1"/>
</dbReference>
<evidence type="ECO:0000256" key="7">
    <source>
        <dbReference type="ARBA" id="ARBA00022906"/>
    </source>
</evidence>
<dbReference type="GO" id="GO:0015341">
    <property type="term" value="F:zinc efflux antiporter activity"/>
    <property type="evidence" value="ECO:0007669"/>
    <property type="project" value="TreeGrafter"/>
</dbReference>
<dbReference type="Proteomes" id="UP001347884">
    <property type="component" value="Unassembled WGS sequence"/>
</dbReference>
<feature type="transmembrane region" description="Helical" evidence="15">
    <location>
        <begin position="81"/>
        <end position="103"/>
    </location>
</feature>
<evidence type="ECO:0000256" key="3">
    <source>
        <dbReference type="ARBA" id="ARBA00022448"/>
    </source>
</evidence>
<keyword evidence="5" id="KW-0408">Iron</keyword>
<evidence type="ECO:0000313" key="20">
    <source>
        <dbReference type="EMBL" id="RZN60679.1"/>
    </source>
</evidence>
<dbReference type="EMBL" id="QJPJ01000004">
    <property type="protein sequence ID" value="PXZ39839.1"/>
    <property type="molecule type" value="Genomic_DNA"/>
</dbReference>
<feature type="domain" description="Cation efflux protein cytoplasmic" evidence="17">
    <location>
        <begin position="210"/>
        <end position="286"/>
    </location>
</feature>
<evidence type="ECO:0000256" key="10">
    <source>
        <dbReference type="ARBA" id="ARBA00035584"/>
    </source>
</evidence>
<keyword evidence="3" id="KW-0813">Transport</keyword>
<dbReference type="InterPro" id="IPR027470">
    <property type="entry name" value="Cation_efflux_CTD"/>
</dbReference>
<dbReference type="NCBIfam" id="TIGR01297">
    <property type="entry name" value="CDF"/>
    <property type="match status" value="1"/>
</dbReference>
<evidence type="ECO:0000256" key="12">
    <source>
        <dbReference type="ARBA" id="ARBA00050984"/>
    </source>
</evidence>
<dbReference type="InterPro" id="IPR027469">
    <property type="entry name" value="Cation_efflux_TMD_sf"/>
</dbReference>
<dbReference type="GO" id="GO:0015093">
    <property type="term" value="F:ferrous iron transmembrane transporter activity"/>
    <property type="evidence" value="ECO:0007669"/>
    <property type="project" value="TreeGrafter"/>
</dbReference>
<feature type="transmembrane region" description="Helical" evidence="15">
    <location>
        <begin position="12"/>
        <end position="32"/>
    </location>
</feature>
<keyword evidence="6 15" id="KW-0812">Transmembrane</keyword>
<comment type="catalytic activity">
    <reaction evidence="10">
        <text>Fe(2+)(in) + H(+)(out) = Fe(2+)(out) + H(+)(in)</text>
        <dbReference type="Rhea" id="RHEA:29439"/>
        <dbReference type="ChEBI" id="CHEBI:15378"/>
        <dbReference type="ChEBI" id="CHEBI:29033"/>
    </reaction>
</comment>
<dbReference type="GO" id="GO:0005886">
    <property type="term" value="C:plasma membrane"/>
    <property type="evidence" value="ECO:0007669"/>
    <property type="project" value="UniProtKB-SubCell"/>
</dbReference>
<keyword evidence="23" id="KW-1185">Reference proteome</keyword>
<evidence type="ECO:0000259" key="16">
    <source>
        <dbReference type="Pfam" id="PF01545"/>
    </source>
</evidence>
<comment type="catalytic activity">
    <reaction evidence="12">
        <text>Cd(2+)(in) + H(+)(out) = Cd(2+)(out) + H(+)(in)</text>
        <dbReference type="Rhea" id="RHEA:28739"/>
        <dbReference type="ChEBI" id="CHEBI:15378"/>
        <dbReference type="ChEBI" id="CHEBI:48775"/>
    </reaction>
</comment>
<dbReference type="Pfam" id="PF16916">
    <property type="entry name" value="ZT_dimer"/>
    <property type="match status" value="1"/>
</dbReference>
<evidence type="ECO:0000313" key="18">
    <source>
        <dbReference type="EMBL" id="MEE6040823.1"/>
    </source>
</evidence>
<evidence type="ECO:0000256" key="14">
    <source>
        <dbReference type="ARBA" id="ARBA00072262"/>
    </source>
</evidence>
<dbReference type="GO" id="GO:0015086">
    <property type="term" value="F:cadmium ion transmembrane transporter activity"/>
    <property type="evidence" value="ECO:0007669"/>
    <property type="project" value="TreeGrafter"/>
</dbReference>
<protein>
    <recommendedName>
        <fullName evidence="14">Cation-efflux pump FieF</fullName>
    </recommendedName>
</protein>
<comment type="similarity">
    <text evidence="2">Belongs to the cation diffusion facilitator (CDF) transporter (TC 2.A.4) family. FieF subfamily.</text>
</comment>
<dbReference type="PANTHER" id="PTHR43840">
    <property type="entry name" value="MITOCHONDRIAL METAL TRANSPORTER 1-RELATED"/>
    <property type="match status" value="1"/>
</dbReference>
<name>A0A2V4EVJ3_AVIPA</name>
<evidence type="ECO:0000256" key="11">
    <source>
        <dbReference type="ARBA" id="ARBA00047695"/>
    </source>
</evidence>
<comment type="catalytic activity">
    <reaction evidence="11">
        <text>Zn(2+)(in) + H(+)(out) = Zn(2+)(out) + H(+)(in)</text>
        <dbReference type="Rhea" id="RHEA:28839"/>
        <dbReference type="ChEBI" id="CHEBI:15378"/>
        <dbReference type="ChEBI" id="CHEBI:29105"/>
    </reaction>
</comment>
<evidence type="ECO:0000256" key="1">
    <source>
        <dbReference type="ARBA" id="ARBA00004651"/>
    </source>
</evidence>
<proteinExistence type="inferred from homology"/>
<dbReference type="EMBL" id="JAMDKF010000004">
    <property type="protein sequence ID" value="MEE6040823.1"/>
    <property type="molecule type" value="Genomic_DNA"/>
</dbReference>
<evidence type="ECO:0000313" key="23">
    <source>
        <dbReference type="Proteomes" id="UP001347884"/>
    </source>
</evidence>
<evidence type="ECO:0000256" key="8">
    <source>
        <dbReference type="ARBA" id="ARBA00022989"/>
    </source>
</evidence>
<comment type="subcellular location">
    <subcellularLocation>
        <location evidence="1">Cell membrane</location>
        <topology evidence="1">Multi-pass membrane protein</topology>
    </subcellularLocation>
</comment>
<dbReference type="AlphaFoldDB" id="A0A2V4EVJ3"/>
<sequence length="307" mass="34446">MQEVYSKQVKSAANLAIATAFILILIKGFAWWKTDSVSMLASITDSTLDLLASFMNMLILRFALMPADHNHSFGHGKAESLASLIQSAFISGSAIFLLLQGIYRLTAPLPLTQTYLGVIVTLISIAATLLLVLYQSHIIKQTDSPAIKADRLHYQTDLLMNIAILCSLGLTLWGVLWADAIFAILIALYILFNAGQMFYDAIQLLLDQALPPEEIKQIEQVIQSQPNILGFHDLRTRRSGAIRFIQFHLELDDHLSFIEAHQITDHLEQRLRQCFPRVDIVIHHEPTSVVKNEEQDKVIMGDLSKNT</sequence>
<reference evidence="18" key="4">
    <citation type="submission" date="2022-05" db="EMBL/GenBank/DDBJ databases">
        <authorList>
            <person name="Chen Y."/>
            <person name="Zhu J."/>
            <person name="Zhu K."/>
        </authorList>
    </citation>
    <scope>NUCLEOTIDE SEQUENCE</scope>
    <source>
        <strain evidence="18">AV25</strain>
    </source>
</reference>
<reference evidence="20 22" key="2">
    <citation type="submission" date="2018-11" db="EMBL/GenBank/DDBJ databases">
        <title>Sequencing Av. paragallinarum serogroups.</title>
        <authorList>
            <person name="Hellmuth J.E."/>
            <person name="Boucher C.E."/>
            <person name="Cason E.D."/>
        </authorList>
    </citation>
    <scope>NUCLEOTIDE SEQUENCE [LARGE SCALE GENOMIC DNA]</scope>
    <source>
        <strain evidence="20 22">SA-3</strain>
    </source>
</reference>
<dbReference type="RefSeq" id="WP_110479116.1">
    <property type="nucleotide sequence ID" value="NZ_CP081939.1"/>
</dbReference>
<evidence type="ECO:0000256" key="6">
    <source>
        <dbReference type="ARBA" id="ARBA00022692"/>
    </source>
</evidence>
<dbReference type="GO" id="GO:0006882">
    <property type="term" value="P:intracellular zinc ion homeostasis"/>
    <property type="evidence" value="ECO:0007669"/>
    <property type="project" value="TreeGrafter"/>
</dbReference>
<keyword evidence="8 15" id="KW-1133">Transmembrane helix</keyword>
<dbReference type="InterPro" id="IPR058533">
    <property type="entry name" value="Cation_efflux_TM"/>
</dbReference>
<evidence type="ECO:0000313" key="21">
    <source>
        <dbReference type="Proteomes" id="UP000247594"/>
    </source>
</evidence>
<reference evidence="19 21" key="1">
    <citation type="submission" date="2018-06" db="EMBL/GenBank/DDBJ databases">
        <authorList>
            <person name="Teymurazov M."/>
            <person name="Kislichkina A."/>
            <person name="Abaymova A."/>
            <person name="Mukhina T."/>
            <person name="Mayskaya N."/>
            <person name="Svetoch E."/>
            <person name="Bogun A."/>
        </authorList>
    </citation>
    <scope>NUCLEOTIDE SEQUENCE [LARGE SCALE GENOMIC DNA]</scope>
    <source>
        <strain evidence="19 21">SCPM-O-B-8406</strain>
    </source>
</reference>
<dbReference type="InterPro" id="IPR050291">
    <property type="entry name" value="CDF_Transporter"/>
</dbReference>
<evidence type="ECO:0000256" key="4">
    <source>
        <dbReference type="ARBA" id="ARBA00022475"/>
    </source>
</evidence>
<dbReference type="EMBL" id="RQXS01000007">
    <property type="protein sequence ID" value="RZN60679.1"/>
    <property type="molecule type" value="Genomic_DNA"/>
</dbReference>
<evidence type="ECO:0000313" key="22">
    <source>
        <dbReference type="Proteomes" id="UP000294229"/>
    </source>
</evidence>
<dbReference type="Proteomes" id="UP000247594">
    <property type="component" value="Unassembled WGS sequence"/>
</dbReference>
<dbReference type="Gene3D" id="3.30.70.1350">
    <property type="entry name" value="Cation efflux protein, cytoplasmic domain"/>
    <property type="match status" value="1"/>
</dbReference>
<feature type="transmembrane region" description="Helical" evidence="15">
    <location>
        <begin position="115"/>
        <end position="134"/>
    </location>
</feature>
<organism evidence="20 22">
    <name type="scientific">Avibacterium paragallinarum</name>
    <name type="common">Haemophilus gallinarum</name>
    <dbReference type="NCBI Taxonomy" id="728"/>
    <lineage>
        <taxon>Bacteria</taxon>
        <taxon>Pseudomonadati</taxon>
        <taxon>Pseudomonadota</taxon>
        <taxon>Gammaproteobacteria</taxon>
        <taxon>Pasteurellales</taxon>
        <taxon>Pasteurellaceae</taxon>
        <taxon>Avibacterium</taxon>
    </lineage>
</organism>
<gene>
    <name evidence="19" type="primary">fieF</name>
    <name evidence="19" type="synonym">yiiP</name>
    <name evidence="19" type="ORF">DM482_03640</name>
    <name evidence="20" type="ORF">EIG79_02855</name>
    <name evidence="18" type="ORF">M5S13_02805</name>
</gene>
<accession>A0A2V4EVJ3</accession>
<reference evidence="18 23" key="3">
    <citation type="journal article" date="2022" name="Front. Microbiol.">
        <title>Commensal bacteria contribute to the growth of multidrug-resistant Avibacterium paragallinarum in chickens.</title>
        <authorList>
            <person name="Zhu J."/>
            <person name="Chen Y."/>
            <person name="Wu Y."/>
            <person name="Wang Y."/>
            <person name="Zhu K."/>
        </authorList>
    </citation>
    <scope>NUCLEOTIDE SEQUENCE [LARGE SCALE GENOMIC DNA]</scope>
    <source>
        <strain evidence="18 23">AV25</strain>
    </source>
</reference>
<dbReference type="Proteomes" id="UP000294229">
    <property type="component" value="Unassembled WGS sequence"/>
</dbReference>
<keyword evidence="7" id="KW-0406">Ion transport</keyword>
<dbReference type="Gene3D" id="1.20.1510.10">
    <property type="entry name" value="Cation efflux protein transmembrane domain"/>
    <property type="match status" value="1"/>
</dbReference>
<comment type="caution">
    <text evidence="20">The sequence shown here is derived from an EMBL/GenBank/DDBJ whole genome shotgun (WGS) entry which is preliminary data.</text>
</comment>
<dbReference type="PANTHER" id="PTHR43840:SF41">
    <property type="entry name" value="CATION-EFFLUX PUMP FIEF"/>
    <property type="match status" value="1"/>
</dbReference>
<keyword evidence="9 15" id="KW-0472">Membrane</keyword>
<evidence type="ECO:0000256" key="5">
    <source>
        <dbReference type="ARBA" id="ARBA00022496"/>
    </source>
</evidence>
<evidence type="ECO:0000259" key="17">
    <source>
        <dbReference type="Pfam" id="PF16916"/>
    </source>
</evidence>
<comment type="subunit">
    <text evidence="13">Homodimer. The subunits are held together in a parallel orientation through zinc binding at the interface of the cytoplasmic domains.</text>
</comment>
<keyword evidence="7" id="KW-0864">Zinc transport</keyword>
<dbReference type="SUPFAM" id="SSF161111">
    <property type="entry name" value="Cation efflux protein transmembrane domain-like"/>
    <property type="match status" value="1"/>
</dbReference>
<keyword evidence="7" id="KW-0862">Zinc</keyword>